<dbReference type="RefSeq" id="WP_190257021.1">
    <property type="nucleotide sequence ID" value="NZ_BMPI01000086.1"/>
</dbReference>
<proteinExistence type="predicted"/>
<evidence type="ECO:0000259" key="1">
    <source>
        <dbReference type="Pfam" id="PF18631"/>
    </source>
</evidence>
<evidence type="ECO:0000313" key="2">
    <source>
        <dbReference type="EMBL" id="GGM81509.1"/>
    </source>
</evidence>
<evidence type="ECO:0000313" key="3">
    <source>
        <dbReference type="Proteomes" id="UP000642070"/>
    </source>
</evidence>
<dbReference type="EMBL" id="BMPI01000086">
    <property type="protein sequence ID" value="GGM81509.1"/>
    <property type="molecule type" value="Genomic_DNA"/>
</dbReference>
<gene>
    <name evidence="2" type="ORF">GCM10007977_098640</name>
</gene>
<dbReference type="Proteomes" id="UP000642070">
    <property type="component" value="Unassembled WGS sequence"/>
</dbReference>
<reference evidence="2" key="2">
    <citation type="submission" date="2020-09" db="EMBL/GenBank/DDBJ databases">
        <authorList>
            <person name="Sun Q."/>
            <person name="Ohkuma M."/>
        </authorList>
    </citation>
    <scope>NUCLEOTIDE SEQUENCE</scope>
    <source>
        <strain evidence="2">JCM 19831</strain>
    </source>
</reference>
<reference evidence="2" key="1">
    <citation type="journal article" date="2014" name="Int. J. Syst. Evol. Microbiol.">
        <title>Complete genome sequence of Corynebacterium casei LMG S-19264T (=DSM 44701T), isolated from a smear-ripened cheese.</title>
        <authorList>
            <consortium name="US DOE Joint Genome Institute (JGI-PGF)"/>
            <person name="Walter F."/>
            <person name="Albersmeier A."/>
            <person name="Kalinowski J."/>
            <person name="Ruckert C."/>
        </authorList>
    </citation>
    <scope>NUCLEOTIDE SEQUENCE</scope>
    <source>
        <strain evidence="2">JCM 19831</strain>
    </source>
</reference>
<organism evidence="2 3">
    <name type="scientific">Dactylosporangium sucinum</name>
    <dbReference type="NCBI Taxonomy" id="1424081"/>
    <lineage>
        <taxon>Bacteria</taxon>
        <taxon>Bacillati</taxon>
        <taxon>Actinomycetota</taxon>
        <taxon>Actinomycetes</taxon>
        <taxon>Micromonosporales</taxon>
        <taxon>Micromonosporaceae</taxon>
        <taxon>Dactylosporangium</taxon>
    </lineage>
</organism>
<accession>A0A917UE78</accession>
<comment type="caution">
    <text evidence="2">The sequence shown here is derived from an EMBL/GenBank/DDBJ whole genome shotgun (WGS) entry which is preliminary data.</text>
</comment>
<dbReference type="Pfam" id="PF18631">
    <property type="entry name" value="Cucumopine_C"/>
    <property type="match status" value="1"/>
</dbReference>
<feature type="domain" description="Cucumopine synthase C-terminal helical bundle" evidence="1">
    <location>
        <begin position="14"/>
        <end position="153"/>
    </location>
</feature>
<dbReference type="InterPro" id="IPR040602">
    <property type="entry name" value="Cucumopine_C"/>
</dbReference>
<name>A0A917UE78_9ACTN</name>
<keyword evidence="3" id="KW-1185">Reference proteome</keyword>
<sequence>MPAKAEIRKIATSVEDVIALLDAERDAIWECPPDEVMAMCRGEIPRGTGTKNTYLTTLIFAENELRTFTDEILWFAWELAAVKEGADLRTLQLYMDEMCQYKANMIDFVGLPRAGELVKEYVGGVNACKTLDEFARLTGAAMTYINRLHGWVDMAFPWGVTHGYTRSNPLDKIVKAARAAQ</sequence>
<dbReference type="AlphaFoldDB" id="A0A917UE78"/>
<protein>
    <recommendedName>
        <fullName evidence="1">Cucumopine synthase C-terminal helical bundle domain-containing protein</fullName>
    </recommendedName>
</protein>